<gene>
    <name evidence="2" type="ORF">DKT69_19820</name>
</gene>
<organism evidence="2 3">
    <name type="scientific">Micromonospora sicca</name>
    <dbReference type="NCBI Taxonomy" id="2202420"/>
    <lineage>
        <taxon>Bacteria</taxon>
        <taxon>Bacillati</taxon>
        <taxon>Actinomycetota</taxon>
        <taxon>Actinomycetes</taxon>
        <taxon>Micromonosporales</taxon>
        <taxon>Micromonosporaceae</taxon>
        <taxon>Micromonospora</taxon>
    </lineage>
</organism>
<proteinExistence type="predicted"/>
<name>A0A317DH56_9ACTN</name>
<accession>A0A317DH56</accession>
<feature type="compositionally biased region" description="Basic and acidic residues" evidence="1">
    <location>
        <begin position="25"/>
        <end position="34"/>
    </location>
</feature>
<evidence type="ECO:0000256" key="1">
    <source>
        <dbReference type="SAM" id="MobiDB-lite"/>
    </source>
</evidence>
<evidence type="ECO:0000313" key="2">
    <source>
        <dbReference type="EMBL" id="PWR13672.1"/>
    </source>
</evidence>
<dbReference type="EMBL" id="QGKS01000257">
    <property type="protein sequence ID" value="PWR13672.1"/>
    <property type="molecule type" value="Genomic_DNA"/>
</dbReference>
<dbReference type="AlphaFoldDB" id="A0A317DH56"/>
<feature type="region of interest" description="Disordered" evidence="1">
    <location>
        <begin position="1"/>
        <end position="63"/>
    </location>
</feature>
<dbReference type="Proteomes" id="UP000246050">
    <property type="component" value="Unassembled WGS sequence"/>
</dbReference>
<comment type="caution">
    <text evidence="2">The sequence shown here is derived from an EMBL/GenBank/DDBJ whole genome shotgun (WGS) entry which is preliminary data.</text>
</comment>
<protein>
    <submittedName>
        <fullName evidence="2">Uncharacterized protein</fullName>
    </submittedName>
</protein>
<evidence type="ECO:0000313" key="3">
    <source>
        <dbReference type="Proteomes" id="UP000246050"/>
    </source>
</evidence>
<feature type="compositionally biased region" description="Basic and acidic residues" evidence="1">
    <location>
        <begin position="42"/>
        <end position="63"/>
    </location>
</feature>
<sequence length="63" mass="6627">MEAVGEPYRRPAAGADARGAGESGGRAEREDGQRHGALGAEGDEHRDAGRVDAAHDRTAEDER</sequence>
<reference evidence="2 3" key="1">
    <citation type="submission" date="2018-05" db="EMBL/GenBank/DDBJ databases">
        <title>Micromonosporas from Atacama Desert.</title>
        <authorList>
            <person name="Carro L."/>
            <person name="Golinska P."/>
            <person name="Klenk H.-P."/>
            <person name="Goodfellow M."/>
        </authorList>
    </citation>
    <scope>NUCLEOTIDE SEQUENCE [LARGE SCALE GENOMIC DNA]</scope>
    <source>
        <strain evidence="2 3">4G51</strain>
    </source>
</reference>